<dbReference type="PANTHER" id="PTHR43771">
    <property type="entry name" value="PHOSPHOMANNOMUTASE"/>
    <property type="match status" value="1"/>
</dbReference>
<dbReference type="Pfam" id="PF00408">
    <property type="entry name" value="PGM_PMM_IV"/>
    <property type="match status" value="1"/>
</dbReference>
<dbReference type="EMBL" id="APMM01000007">
    <property type="protein sequence ID" value="ENN96636.1"/>
    <property type="molecule type" value="Genomic_DNA"/>
</dbReference>
<accession>N6VTY6</accession>
<dbReference type="Gene3D" id="3.40.120.10">
    <property type="entry name" value="Alpha-D-Glucose-1,6-Bisphosphate, subunit A, domain 3"/>
    <property type="match status" value="3"/>
</dbReference>
<keyword evidence="13" id="KW-1185">Reference proteome</keyword>
<evidence type="ECO:0000256" key="1">
    <source>
        <dbReference type="ARBA" id="ARBA00001946"/>
    </source>
</evidence>
<comment type="similarity">
    <text evidence="2 7">Belongs to the phosphohexose mutase family.</text>
</comment>
<dbReference type="GO" id="GO:0000287">
    <property type="term" value="F:magnesium ion binding"/>
    <property type="evidence" value="ECO:0007669"/>
    <property type="project" value="InterPro"/>
</dbReference>
<dbReference type="GO" id="GO:0005975">
    <property type="term" value="P:carbohydrate metabolic process"/>
    <property type="evidence" value="ECO:0007669"/>
    <property type="project" value="InterPro"/>
</dbReference>
<feature type="non-terminal residue" evidence="12">
    <location>
        <position position="428"/>
    </location>
</feature>
<dbReference type="Gene3D" id="3.30.310.50">
    <property type="entry name" value="Alpha-D-phosphohexomutase, C-terminal domain"/>
    <property type="match status" value="1"/>
</dbReference>
<dbReference type="PROSITE" id="PS00710">
    <property type="entry name" value="PGM_PMM"/>
    <property type="match status" value="1"/>
</dbReference>
<dbReference type="RefSeq" id="WP_004589876.1">
    <property type="nucleotide sequence ID" value="NZ_APMM01000007.1"/>
</dbReference>
<keyword evidence="3" id="KW-0597">Phosphoprotein</keyword>
<organism evidence="12 13">
    <name type="scientific">Methanocaldococcus villosus KIN24-T80</name>
    <dbReference type="NCBI Taxonomy" id="1069083"/>
    <lineage>
        <taxon>Archaea</taxon>
        <taxon>Methanobacteriati</taxon>
        <taxon>Methanobacteriota</taxon>
        <taxon>Methanomada group</taxon>
        <taxon>Methanococci</taxon>
        <taxon>Methanococcales</taxon>
        <taxon>Methanocaldococcaceae</taxon>
        <taxon>Methanocaldococcus</taxon>
    </lineage>
</organism>
<dbReference type="SUPFAM" id="SSF53738">
    <property type="entry name" value="Phosphoglucomutase, first 3 domains"/>
    <property type="match status" value="3"/>
</dbReference>
<evidence type="ECO:0000259" key="11">
    <source>
        <dbReference type="Pfam" id="PF02880"/>
    </source>
</evidence>
<dbReference type="AlphaFoldDB" id="N6VTY6"/>
<dbReference type="PRINTS" id="PR00509">
    <property type="entry name" value="PGMPMM"/>
</dbReference>
<evidence type="ECO:0000256" key="4">
    <source>
        <dbReference type="ARBA" id="ARBA00022723"/>
    </source>
</evidence>
<evidence type="ECO:0000256" key="3">
    <source>
        <dbReference type="ARBA" id="ARBA00022553"/>
    </source>
</evidence>
<reference evidence="12 13" key="1">
    <citation type="journal article" date="2013" name="Genome Announc.">
        <title>Draft Genome Sequence of a Highly Flagellated, Fast-Swimming Archaeon, Methanocaldococcus villosus Strain KIN24-T80 (DSM 22612).</title>
        <authorList>
            <person name="Thennarasu S."/>
            <person name="Polireddy D."/>
            <person name="Antony A."/>
            <person name="Yada M.R."/>
            <person name="Algarawi S."/>
            <person name="Sivakumar N."/>
        </authorList>
    </citation>
    <scope>NUCLEOTIDE SEQUENCE [LARGE SCALE GENOMIC DNA]</scope>
    <source>
        <strain evidence="12 13">KIN24-T80</strain>
    </source>
</reference>
<keyword evidence="5 7" id="KW-0460">Magnesium</keyword>
<dbReference type="CDD" id="cd03089">
    <property type="entry name" value="PMM_PGM"/>
    <property type="match status" value="1"/>
</dbReference>
<evidence type="ECO:0000313" key="13">
    <source>
        <dbReference type="Proteomes" id="UP000053695"/>
    </source>
</evidence>
<sequence>MVFKAYDIRGIYGKEIDERFAYSLGKCLGEKFKDKDVLVGNDVRFGSKNLLPYFILGLSENANVHYAGLISTPLLYFGTKGKYDLGVIITASHNPPEYTGFKMCDKKAIPLSPKEEIKPIFKFYDIDRSVKEEAEKLDLDNYKVDVIEEYKKFFMKKFDKDFDIKIAVDFANGATTVAEKEILKELFDDIVLINDYPDGSFPAHLPDTLKEECLKDIKKAVFENKCDLGLIFDGDGDRLGMVDEREETLRGDIITAIIAKEILKENKGVKIIYDLRCSKIVPEIIEKFGGVAIKSRVGHYFIKKLMHEIDGYFAGELSNHFYFKEIGYFESPLLALYYILKIMDEEDKKLSELNREFNKYYHSGEINFKVSDQKKVLEKIKEIYKNCKIEELDGVSVYCKDFWFNLRPSNTEPLIRLNLEAEKEEILK</sequence>
<dbReference type="GO" id="GO:0016868">
    <property type="term" value="F:intramolecular phosphotransferase activity"/>
    <property type="evidence" value="ECO:0007669"/>
    <property type="project" value="InterPro"/>
</dbReference>
<comment type="cofactor">
    <cofactor evidence="1">
        <name>Mg(2+)</name>
        <dbReference type="ChEBI" id="CHEBI:18420"/>
    </cofactor>
</comment>
<evidence type="ECO:0000256" key="7">
    <source>
        <dbReference type="RuleBase" id="RU004326"/>
    </source>
</evidence>
<dbReference type="InterPro" id="IPR016055">
    <property type="entry name" value="A-D-PHexomutase_a/b/a-I/II/III"/>
</dbReference>
<dbReference type="STRING" id="1069083.GCA_000371805_00836"/>
<feature type="domain" description="Alpha-D-phosphohexomutase alpha/beta/alpha" evidence="10">
    <location>
        <begin position="150"/>
        <end position="245"/>
    </location>
</feature>
<dbReference type="InterPro" id="IPR005841">
    <property type="entry name" value="Alpha-D-phosphohexomutase_SF"/>
</dbReference>
<dbReference type="Proteomes" id="UP000053695">
    <property type="component" value="Unassembled WGS sequence"/>
</dbReference>
<feature type="domain" description="Alpha-D-phosphohexomutase alpha/beta/alpha" evidence="9">
    <location>
        <begin position="2"/>
        <end position="118"/>
    </location>
</feature>
<gene>
    <name evidence="12" type="ORF">J422_01041</name>
</gene>
<dbReference type="InterPro" id="IPR036900">
    <property type="entry name" value="A-D-PHexomutase_C_sf"/>
</dbReference>
<name>N6VTY6_9EURY</name>
<evidence type="ECO:0000259" key="8">
    <source>
        <dbReference type="Pfam" id="PF00408"/>
    </source>
</evidence>
<dbReference type="PANTHER" id="PTHR43771:SF1">
    <property type="entry name" value="PHOSPHOMANNOMUTASE"/>
    <property type="match status" value="1"/>
</dbReference>
<protein>
    <submittedName>
        <fullName evidence="12">Phosphomannomutase</fullName>
    </submittedName>
</protein>
<comment type="caution">
    <text evidence="12">The sequence shown here is derived from an EMBL/GenBank/DDBJ whole genome shotgun (WGS) entry which is preliminary data.</text>
</comment>
<dbReference type="SUPFAM" id="SSF55957">
    <property type="entry name" value="Phosphoglucomutase, C-terminal domain"/>
    <property type="match status" value="1"/>
</dbReference>
<dbReference type="Pfam" id="PF02880">
    <property type="entry name" value="PGM_PMM_III"/>
    <property type="match status" value="1"/>
</dbReference>
<dbReference type="OrthoDB" id="10363at2157"/>
<evidence type="ECO:0000259" key="10">
    <source>
        <dbReference type="Pfam" id="PF02879"/>
    </source>
</evidence>
<dbReference type="Pfam" id="PF02878">
    <property type="entry name" value="PGM_PMM_I"/>
    <property type="match status" value="1"/>
</dbReference>
<dbReference type="InterPro" id="IPR005843">
    <property type="entry name" value="A-D-PHexomutase_C"/>
</dbReference>
<dbReference type="InterPro" id="IPR016066">
    <property type="entry name" value="A-D-PHexomutase_CS"/>
</dbReference>
<dbReference type="InterPro" id="IPR005844">
    <property type="entry name" value="A-D-PHexomutase_a/b/a-I"/>
</dbReference>
<dbReference type="InterPro" id="IPR005846">
    <property type="entry name" value="A-D-PHexomutase_a/b/a-III"/>
</dbReference>
<evidence type="ECO:0000313" key="12">
    <source>
        <dbReference type="EMBL" id="ENN96636.1"/>
    </source>
</evidence>
<feature type="domain" description="Alpha-D-phosphohexomutase alpha/beta/alpha" evidence="11">
    <location>
        <begin position="251"/>
        <end position="360"/>
    </location>
</feature>
<evidence type="ECO:0000256" key="6">
    <source>
        <dbReference type="ARBA" id="ARBA00023235"/>
    </source>
</evidence>
<evidence type="ECO:0000259" key="9">
    <source>
        <dbReference type="Pfam" id="PF02878"/>
    </source>
</evidence>
<dbReference type="InterPro" id="IPR005845">
    <property type="entry name" value="A-D-PHexomutase_a/b/a-II"/>
</dbReference>
<dbReference type="Pfam" id="PF02879">
    <property type="entry name" value="PGM_PMM_II"/>
    <property type="match status" value="1"/>
</dbReference>
<feature type="domain" description="Alpha-D-phosphohexomutase C-terminal" evidence="8">
    <location>
        <begin position="365"/>
        <end position="427"/>
    </location>
</feature>
<proteinExistence type="inferred from homology"/>
<keyword evidence="4 7" id="KW-0479">Metal-binding</keyword>
<keyword evidence="6" id="KW-0413">Isomerase</keyword>
<evidence type="ECO:0000256" key="5">
    <source>
        <dbReference type="ARBA" id="ARBA00022842"/>
    </source>
</evidence>
<evidence type="ECO:0000256" key="2">
    <source>
        <dbReference type="ARBA" id="ARBA00010231"/>
    </source>
</evidence>